<dbReference type="Gene3D" id="1.25.40.10">
    <property type="entry name" value="Tetratricopeptide repeat domain"/>
    <property type="match status" value="1"/>
</dbReference>
<dbReference type="Gene3D" id="3.40.50.300">
    <property type="entry name" value="P-loop containing nucleotide triphosphate hydrolases"/>
    <property type="match status" value="1"/>
</dbReference>
<keyword evidence="1" id="KW-0805">Transcription regulation</keyword>
<name>A0A7M4DJC9_9MICO</name>
<keyword evidence="6" id="KW-1185">Reference proteome</keyword>
<keyword evidence="2" id="KW-0238">DNA-binding</keyword>
<dbReference type="SUPFAM" id="SSF52540">
    <property type="entry name" value="P-loop containing nucleoside triphosphate hydrolases"/>
    <property type="match status" value="1"/>
</dbReference>
<comment type="caution">
    <text evidence="5">The sequence shown here is derived from an EMBL/GenBank/DDBJ whole genome shotgun (WGS) entry which is preliminary data.</text>
</comment>
<accession>A0A7M4DJC9</accession>
<gene>
    <name evidence="5" type="primary">malT_3</name>
    <name evidence="5" type="ORF">HALOF300_02236</name>
</gene>
<evidence type="ECO:0000313" key="6">
    <source>
        <dbReference type="Proteomes" id="UP000419743"/>
    </source>
</evidence>
<dbReference type="Pfam" id="PF25873">
    <property type="entry name" value="WHD_MalT"/>
    <property type="match status" value="1"/>
</dbReference>
<proteinExistence type="predicted"/>
<dbReference type="InterPro" id="IPR059106">
    <property type="entry name" value="WHD_MalT"/>
</dbReference>
<sequence>MTVGSASLPPGLPRIPRDTQISEHVLNTLAGEHPLTVLRGPRGYGKTSAIVTWLRSEGHRHPTVYVTLSTASNELAGFWAELRSGLERADLLGAPASDSDAHADVTGLLAERHEPLVLIIDDFHEAGLKHGAATIDDEMVDLVRQNDQLFLVVGSRTLRALETTGALSVEAAMIGPADLRMTGPQVHDLATRLGLTITMDEAQQIAVDLGGWPSAIRAGLMRAVSGVDGDGDGGTLVDGSLVDGYIATMVRDLRFENVRSFLLRTAIPEQFDIEMARAIAPEGNTVRILRNVRAAGLLSERHTVEGQMYSYAPAIRNALIRVMRESRPELFREVHLALMNLSAANRDPGETLTHAVHAAQWTTAMDVIERQWARLLTHQPLTLIAAARMFPDNLVAANARLRVAVDYVEGALDPHAPDSSIWAVPDYTAINSIIEEDRSGTGDPERDESLVLLQWGISSLLGGNLDTSVYAFSRARERGLITPSDAGALQMGTVGLALVHALNGEPDLALRWLEDSTLQDRIQHAQPEDARDIALVAASIARALAMVDAAHPGADEAVATMIEPRHRDELWALTVFIRAHHAVLEGTPDRIFRQTNHLRAALRHIARGSLVEAVLSSTLVELLLVAQMPGVAREVADRYDGNPVAWAAVAKVHLTDRTFGEAISYATKSLDSGGSRRAAVECQVILASAHHALGNLTEARRAFATAVRLAQATGQRRPFFLMQRYVFETLAGDDARIHQLWPGAEGAPVQQPAPLADEMQTLTMREAQVLRALEVHAGPVGIAHDLGLSVNTVKTHLRTIYKKFGVSNRNEALAAAERGIHQA</sequence>
<dbReference type="GO" id="GO:0006355">
    <property type="term" value="P:regulation of DNA-templated transcription"/>
    <property type="evidence" value="ECO:0007669"/>
    <property type="project" value="InterPro"/>
</dbReference>
<dbReference type="CDD" id="cd06170">
    <property type="entry name" value="LuxR_C_like"/>
    <property type="match status" value="1"/>
</dbReference>
<dbReference type="PROSITE" id="PS50043">
    <property type="entry name" value="HTH_LUXR_2"/>
    <property type="match status" value="1"/>
</dbReference>
<keyword evidence="3" id="KW-0804">Transcription</keyword>
<dbReference type="InterPro" id="IPR016032">
    <property type="entry name" value="Sig_transdc_resp-reg_C-effctor"/>
</dbReference>
<dbReference type="PANTHER" id="PTHR44688">
    <property type="entry name" value="DNA-BINDING TRANSCRIPTIONAL ACTIVATOR DEVR_DOSR"/>
    <property type="match status" value="1"/>
</dbReference>
<reference evidence="5 6" key="1">
    <citation type="submission" date="2019-11" db="EMBL/GenBank/DDBJ databases">
        <authorList>
            <person name="Criscuolo A."/>
        </authorList>
    </citation>
    <scope>NUCLEOTIDE SEQUENCE [LARGE SCALE GENOMIC DNA]</scope>
    <source>
        <strain evidence="5">CIP111667</strain>
    </source>
</reference>
<evidence type="ECO:0000313" key="5">
    <source>
        <dbReference type="EMBL" id="VZO37133.1"/>
    </source>
</evidence>
<dbReference type="InterPro" id="IPR027417">
    <property type="entry name" value="P-loop_NTPase"/>
</dbReference>
<evidence type="ECO:0000256" key="1">
    <source>
        <dbReference type="ARBA" id="ARBA00023015"/>
    </source>
</evidence>
<dbReference type="Pfam" id="PF00196">
    <property type="entry name" value="GerE"/>
    <property type="match status" value="1"/>
</dbReference>
<dbReference type="Gene3D" id="1.10.10.10">
    <property type="entry name" value="Winged helix-like DNA-binding domain superfamily/Winged helix DNA-binding domain"/>
    <property type="match status" value="1"/>
</dbReference>
<dbReference type="InterPro" id="IPR011990">
    <property type="entry name" value="TPR-like_helical_dom_sf"/>
</dbReference>
<dbReference type="GO" id="GO:0003677">
    <property type="term" value="F:DNA binding"/>
    <property type="evidence" value="ECO:0007669"/>
    <property type="project" value="UniProtKB-KW"/>
</dbReference>
<dbReference type="EMBL" id="CACRYJ010000030">
    <property type="protein sequence ID" value="VZO37133.1"/>
    <property type="molecule type" value="Genomic_DNA"/>
</dbReference>
<dbReference type="PANTHER" id="PTHR44688:SF16">
    <property type="entry name" value="DNA-BINDING TRANSCRIPTIONAL ACTIVATOR DEVR_DOSR"/>
    <property type="match status" value="1"/>
</dbReference>
<feature type="domain" description="HTH luxR-type" evidence="4">
    <location>
        <begin position="755"/>
        <end position="820"/>
    </location>
</feature>
<dbReference type="InterPro" id="IPR036388">
    <property type="entry name" value="WH-like_DNA-bd_sf"/>
</dbReference>
<dbReference type="SUPFAM" id="SSF46894">
    <property type="entry name" value="C-terminal effector domain of the bipartite response regulators"/>
    <property type="match status" value="1"/>
</dbReference>
<dbReference type="InterPro" id="IPR000792">
    <property type="entry name" value="Tscrpt_reg_LuxR_C"/>
</dbReference>
<dbReference type="Proteomes" id="UP000419743">
    <property type="component" value="Unassembled WGS sequence"/>
</dbReference>
<dbReference type="AlphaFoldDB" id="A0A7M4DJC9"/>
<dbReference type="SUPFAM" id="SSF48452">
    <property type="entry name" value="TPR-like"/>
    <property type="match status" value="1"/>
</dbReference>
<evidence type="ECO:0000259" key="4">
    <source>
        <dbReference type="PROSITE" id="PS50043"/>
    </source>
</evidence>
<evidence type="ECO:0000256" key="3">
    <source>
        <dbReference type="ARBA" id="ARBA00023163"/>
    </source>
</evidence>
<dbReference type="SMART" id="SM00421">
    <property type="entry name" value="HTH_LUXR"/>
    <property type="match status" value="1"/>
</dbReference>
<dbReference type="RefSeq" id="WP_156741006.1">
    <property type="nucleotide sequence ID" value="NZ_CACRYJ010000030.1"/>
</dbReference>
<organism evidence="5 6">
    <name type="scientific">Occultella aeris</name>
    <dbReference type="NCBI Taxonomy" id="2761496"/>
    <lineage>
        <taxon>Bacteria</taxon>
        <taxon>Bacillati</taxon>
        <taxon>Actinomycetota</taxon>
        <taxon>Actinomycetes</taxon>
        <taxon>Micrococcales</taxon>
        <taxon>Ruaniaceae</taxon>
        <taxon>Occultella</taxon>
    </lineage>
</organism>
<protein>
    <submittedName>
        <fullName evidence="5">HTH-type transcriptional regulator MalT</fullName>
    </submittedName>
</protein>
<evidence type="ECO:0000256" key="2">
    <source>
        <dbReference type="ARBA" id="ARBA00023125"/>
    </source>
</evidence>